<comment type="subcellular location">
    <subcellularLocation>
        <location evidence="1">Membrane</location>
        <topology evidence="1">Multi-pass membrane protein</topology>
    </subcellularLocation>
</comment>
<dbReference type="GO" id="GO:0016020">
    <property type="term" value="C:membrane"/>
    <property type="evidence" value="ECO:0007669"/>
    <property type="project" value="UniProtKB-SubCell"/>
</dbReference>
<proteinExistence type="predicted"/>
<reference evidence="9" key="1">
    <citation type="submission" date="2018-08" db="EMBL/GenBank/DDBJ databases">
        <authorList>
            <person name="Rossello M."/>
        </authorList>
    </citation>
    <scope>NUCLEOTIDE SEQUENCE [LARGE SCALE GENOMIC DNA]</scope>
    <source>
        <strain evidence="9">cv. Chinese Spring</strain>
    </source>
</reference>
<dbReference type="Gramene" id="TraesCS5B02G345200.1">
    <property type="protein sequence ID" value="TraesCS5B02G345200.1.cds1"/>
    <property type="gene ID" value="TraesCS5B02G345200"/>
</dbReference>
<dbReference type="STRING" id="4565.A0A3B6LRP8"/>
<keyword evidence="5" id="KW-0040">ANK repeat</keyword>
<evidence type="ECO:0000256" key="6">
    <source>
        <dbReference type="ARBA" id="ARBA00023136"/>
    </source>
</evidence>
<organism evidence="9">
    <name type="scientific">Triticum aestivum</name>
    <name type="common">Wheat</name>
    <dbReference type="NCBI Taxonomy" id="4565"/>
    <lineage>
        <taxon>Eukaryota</taxon>
        <taxon>Viridiplantae</taxon>
        <taxon>Streptophyta</taxon>
        <taxon>Embryophyta</taxon>
        <taxon>Tracheophyta</taxon>
        <taxon>Spermatophyta</taxon>
        <taxon>Magnoliopsida</taxon>
        <taxon>Liliopsida</taxon>
        <taxon>Poales</taxon>
        <taxon>Poaceae</taxon>
        <taxon>BOP clade</taxon>
        <taxon>Pooideae</taxon>
        <taxon>Triticodae</taxon>
        <taxon>Triticeae</taxon>
        <taxon>Triticinae</taxon>
        <taxon>Triticum</taxon>
    </lineage>
</organism>
<dbReference type="Gramene" id="TraesCAD_scaffold_007958_01G000200.1">
    <property type="protein sequence ID" value="TraesCAD_scaffold_007958_01G000200.1"/>
    <property type="gene ID" value="TraesCAD_scaffold_007958_01G000200"/>
</dbReference>
<evidence type="ECO:0000256" key="3">
    <source>
        <dbReference type="ARBA" id="ARBA00022737"/>
    </source>
</evidence>
<dbReference type="OMA" id="ANLMAPT"/>
<keyword evidence="4 7" id="KW-1133">Transmembrane helix</keyword>
<dbReference type="PANTHER" id="PTHR24186:SF38">
    <property type="entry name" value="ANKYRIN REPEAT FAMILY PROTEIN"/>
    <property type="match status" value="1"/>
</dbReference>
<protein>
    <recommendedName>
        <fullName evidence="8">PGG domain-containing protein</fullName>
    </recommendedName>
</protein>
<dbReference type="OrthoDB" id="680066at2759"/>
<feature type="transmembrane region" description="Helical" evidence="7">
    <location>
        <begin position="20"/>
        <end position="37"/>
    </location>
</feature>
<keyword evidence="10" id="KW-1185">Reference proteome</keyword>
<evidence type="ECO:0000256" key="7">
    <source>
        <dbReference type="SAM" id="Phobius"/>
    </source>
</evidence>
<evidence type="ECO:0000313" key="9">
    <source>
        <dbReference type="EnsemblPlants" id="TraesCS5B02G345200.1.cds1"/>
    </source>
</evidence>
<reference evidence="9" key="2">
    <citation type="submission" date="2018-10" db="UniProtKB">
        <authorList>
            <consortium name="EnsemblPlants"/>
        </authorList>
    </citation>
    <scope>IDENTIFICATION</scope>
</reference>
<dbReference type="PANTHER" id="PTHR24186">
    <property type="entry name" value="PROTEIN PHOSPHATASE 1 REGULATORY SUBUNIT"/>
    <property type="match status" value="1"/>
</dbReference>
<feature type="transmembrane region" description="Helical" evidence="7">
    <location>
        <begin position="68"/>
        <end position="90"/>
    </location>
</feature>
<evidence type="ECO:0000256" key="1">
    <source>
        <dbReference type="ARBA" id="ARBA00004141"/>
    </source>
</evidence>
<dbReference type="Gramene" id="TraesCS5B03G0867100.1">
    <property type="protein sequence ID" value="TraesCS5B03G0867100.1.CDS1"/>
    <property type="gene ID" value="TraesCS5B03G0867100"/>
</dbReference>
<evidence type="ECO:0000256" key="2">
    <source>
        <dbReference type="ARBA" id="ARBA00022692"/>
    </source>
</evidence>
<feature type="transmembrane region" description="Helical" evidence="7">
    <location>
        <begin position="187"/>
        <end position="205"/>
    </location>
</feature>
<dbReference type="EnsemblPlants" id="TraesCS5B02G345200.1">
    <property type="protein sequence ID" value="TraesCS5B02G345200.1.cds1"/>
    <property type="gene ID" value="TraesCS5B02G345200"/>
</dbReference>
<feature type="domain" description="PGG" evidence="8">
    <location>
        <begin position="16"/>
        <end position="129"/>
    </location>
</feature>
<sequence>MANLMAPTATMSIILELRKYLMLMAILAATVTYVAGLNPPGGVWLRTEDGHLTGDQVLVITDPRRYNAFYYSNATAFIASVVVILLLLLMERSMGKGSKRLLVVRLLTALRVVMVLDFFAVLVAYAAGARRGTATTVVAAVLVSAVSVYITGYAAYRALFRPRPPDPGAEDHHGPSLNLKLERRRKILMLFSIFAATVTYTAGLSPPGGFWPDSREGHRPGSPVIEDQHHSRRFMLHNKLG</sequence>
<evidence type="ECO:0000256" key="4">
    <source>
        <dbReference type="ARBA" id="ARBA00022989"/>
    </source>
</evidence>
<feature type="transmembrane region" description="Helical" evidence="7">
    <location>
        <begin position="102"/>
        <end position="127"/>
    </location>
</feature>
<accession>A0A3B6LRP8</accession>
<keyword evidence="6 7" id="KW-0472">Membrane</keyword>
<feature type="transmembrane region" description="Helical" evidence="7">
    <location>
        <begin position="133"/>
        <end position="156"/>
    </location>
</feature>
<name>A0A3B6LRP8_WHEAT</name>
<evidence type="ECO:0000313" key="10">
    <source>
        <dbReference type="Proteomes" id="UP000019116"/>
    </source>
</evidence>
<keyword evidence="2 7" id="KW-0812">Transmembrane</keyword>
<dbReference type="Proteomes" id="UP000019116">
    <property type="component" value="Chromosome 5B"/>
</dbReference>
<dbReference type="InterPro" id="IPR026961">
    <property type="entry name" value="PGG_dom"/>
</dbReference>
<dbReference type="Pfam" id="PF13962">
    <property type="entry name" value="PGG"/>
    <property type="match status" value="2"/>
</dbReference>
<evidence type="ECO:0000259" key="8">
    <source>
        <dbReference type="Pfam" id="PF13962"/>
    </source>
</evidence>
<evidence type="ECO:0000256" key="5">
    <source>
        <dbReference type="ARBA" id="ARBA00023043"/>
    </source>
</evidence>
<feature type="domain" description="PGG" evidence="8">
    <location>
        <begin position="180"/>
        <end position="239"/>
    </location>
</feature>
<dbReference type="AlphaFoldDB" id="A0A3B6LRP8"/>
<keyword evidence="3" id="KW-0677">Repeat</keyword>